<dbReference type="InterPro" id="IPR023631">
    <property type="entry name" value="Amidase_dom"/>
</dbReference>
<dbReference type="PANTHER" id="PTHR11895:SF151">
    <property type="entry name" value="GLUTAMYL-TRNA(GLN) AMIDOTRANSFERASE SUBUNIT A"/>
    <property type="match status" value="1"/>
</dbReference>
<dbReference type="InterPro" id="IPR000120">
    <property type="entry name" value="Amidase"/>
</dbReference>
<protein>
    <submittedName>
        <fullName evidence="2">Amidase</fullName>
    </submittedName>
</protein>
<evidence type="ECO:0000259" key="1">
    <source>
        <dbReference type="Pfam" id="PF01425"/>
    </source>
</evidence>
<dbReference type="PANTHER" id="PTHR11895">
    <property type="entry name" value="TRANSAMIDASE"/>
    <property type="match status" value="1"/>
</dbReference>
<organism evidence="2 3">
    <name type="scientific">Bordetella genomosp. 9</name>
    <dbReference type="NCBI Taxonomy" id="1416803"/>
    <lineage>
        <taxon>Bacteria</taxon>
        <taxon>Pseudomonadati</taxon>
        <taxon>Pseudomonadota</taxon>
        <taxon>Betaproteobacteria</taxon>
        <taxon>Burkholderiales</taxon>
        <taxon>Alcaligenaceae</taxon>
        <taxon>Bordetella</taxon>
    </lineage>
</organism>
<feature type="domain" description="Amidase" evidence="1">
    <location>
        <begin position="26"/>
        <end position="417"/>
    </location>
</feature>
<comment type="caution">
    <text evidence="2">The sequence shown here is derived from an EMBL/GenBank/DDBJ whole genome shotgun (WGS) entry which is preliminary data.</text>
</comment>
<dbReference type="RefSeq" id="WP_094849684.1">
    <property type="nucleotide sequence ID" value="NZ_NEVJ01000003.1"/>
</dbReference>
<sequence>MKPLNQLTAWQAAAAIERGETTPTAVVQACLERIAERNDEIRAFVACDPELALAGARQAEALAADAPGGRPLRGIPFAAKDIFDTVDYPTEYGSPIYRGHRPVADAGCVALARHRGAVLIGKVATGEFATQTPSKAVNPLRVTHTPGGSSSGSGAAVGDYMVPVAFGTQTTGSIVRPAIYCGAVGYKPSFGLIATGGMKPLSPSQDTVGVITRDVADAAFFTMGLHGARDVMSGSVLRPRIGLCLSRQWDYTHPSTIAAIERAADTLAKAGAQVTRFWLPPEFEALEAMQLRLFAFEARQTLAQERLRNESQLSPRLQARLRGGADVGLDEYTGLLQHVAQMRARASTLFADHDVLLYPAADGEAEAGHANSGSPRYGAIWTLLHMPCVSFPLEIGPGGLPLGAQLIGAYGQDTRLLAAARFATSVLGTLPRPLD</sequence>
<gene>
    <name evidence="2" type="ORF">CAL26_27400</name>
</gene>
<dbReference type="InterPro" id="IPR036928">
    <property type="entry name" value="AS_sf"/>
</dbReference>
<dbReference type="Proteomes" id="UP000216857">
    <property type="component" value="Unassembled WGS sequence"/>
</dbReference>
<dbReference type="SUPFAM" id="SSF75304">
    <property type="entry name" value="Amidase signature (AS) enzymes"/>
    <property type="match status" value="1"/>
</dbReference>
<dbReference type="AlphaFoldDB" id="A0A261R867"/>
<dbReference type="EMBL" id="NEVJ01000003">
    <property type="protein sequence ID" value="OZI21161.1"/>
    <property type="molecule type" value="Genomic_DNA"/>
</dbReference>
<reference evidence="2" key="1">
    <citation type="submission" date="2017-05" db="EMBL/GenBank/DDBJ databases">
        <title>Complete and WGS of Bordetella genogroups.</title>
        <authorList>
            <person name="Spilker T."/>
            <person name="Lipuma J."/>
        </authorList>
    </citation>
    <scope>NUCLEOTIDE SEQUENCE</scope>
    <source>
        <strain evidence="2">AU21707</strain>
    </source>
</reference>
<dbReference type="OrthoDB" id="8641877at2"/>
<evidence type="ECO:0000313" key="3">
    <source>
        <dbReference type="Proteomes" id="UP000216857"/>
    </source>
</evidence>
<dbReference type="GO" id="GO:0003824">
    <property type="term" value="F:catalytic activity"/>
    <property type="evidence" value="ECO:0007669"/>
    <property type="project" value="InterPro"/>
</dbReference>
<evidence type="ECO:0000313" key="2">
    <source>
        <dbReference type="EMBL" id="OZI21161.1"/>
    </source>
</evidence>
<dbReference type="Gene3D" id="3.90.1300.10">
    <property type="entry name" value="Amidase signature (AS) domain"/>
    <property type="match status" value="1"/>
</dbReference>
<keyword evidence="3" id="KW-1185">Reference proteome</keyword>
<proteinExistence type="predicted"/>
<dbReference type="Pfam" id="PF01425">
    <property type="entry name" value="Amidase"/>
    <property type="match status" value="1"/>
</dbReference>
<name>A0A261R867_9BORD</name>
<accession>A0A261R867</accession>